<gene>
    <name evidence="12" type="ORF">ACFSUC_08690</name>
</gene>
<dbReference type="CDD" id="cd13654">
    <property type="entry name" value="PBP2_phosphate_like_2"/>
    <property type="match status" value="1"/>
</dbReference>
<evidence type="ECO:0000256" key="5">
    <source>
        <dbReference type="ARBA" id="ARBA00022448"/>
    </source>
</evidence>
<dbReference type="Proteomes" id="UP001597497">
    <property type="component" value="Unassembled WGS sequence"/>
</dbReference>
<evidence type="ECO:0000313" key="12">
    <source>
        <dbReference type="EMBL" id="MFD2671681.1"/>
    </source>
</evidence>
<evidence type="ECO:0000256" key="8">
    <source>
        <dbReference type="ARBA" id="ARBA00023139"/>
    </source>
</evidence>
<dbReference type="RefSeq" id="WP_379929156.1">
    <property type="nucleotide sequence ID" value="NZ_JBHUMM010000014.1"/>
</dbReference>
<dbReference type="InterPro" id="IPR011862">
    <property type="entry name" value="Phos-bd"/>
</dbReference>
<evidence type="ECO:0000256" key="1">
    <source>
        <dbReference type="ARBA" id="ARBA00002841"/>
    </source>
</evidence>
<keyword evidence="10" id="KW-0472">Membrane</keyword>
<evidence type="ECO:0000256" key="3">
    <source>
        <dbReference type="ARBA" id="ARBA00008725"/>
    </source>
</evidence>
<dbReference type="EMBL" id="JBHUMM010000014">
    <property type="protein sequence ID" value="MFD2671681.1"/>
    <property type="molecule type" value="Genomic_DNA"/>
</dbReference>
<keyword evidence="5 10" id="KW-0813">Transport</keyword>
<dbReference type="PROSITE" id="PS51257">
    <property type="entry name" value="PROKAR_LIPOPROTEIN"/>
    <property type="match status" value="1"/>
</dbReference>
<comment type="function">
    <text evidence="10">Involved in the system for phosphate transport across the cytoplasmic membrane.</text>
</comment>
<dbReference type="PANTHER" id="PTHR30570">
    <property type="entry name" value="PERIPLASMIC PHOSPHATE BINDING COMPONENT OF PHOSPHATE ABC TRANSPORTER"/>
    <property type="match status" value="1"/>
</dbReference>
<evidence type="ECO:0000256" key="7">
    <source>
        <dbReference type="ARBA" id="ARBA00022729"/>
    </source>
</evidence>
<name>A0ABW5RAA8_9BACL</name>
<keyword evidence="8 10" id="KW-0564">Palmitate</keyword>
<evidence type="ECO:0000256" key="2">
    <source>
        <dbReference type="ARBA" id="ARBA00004193"/>
    </source>
</evidence>
<dbReference type="NCBIfam" id="TIGR02136">
    <property type="entry name" value="ptsS_2"/>
    <property type="match status" value="1"/>
</dbReference>
<reference evidence="13" key="1">
    <citation type="journal article" date="2019" name="Int. J. Syst. Evol. Microbiol.">
        <title>The Global Catalogue of Microorganisms (GCM) 10K type strain sequencing project: providing services to taxonomists for standard genome sequencing and annotation.</title>
        <authorList>
            <consortium name="The Broad Institute Genomics Platform"/>
            <consortium name="The Broad Institute Genome Sequencing Center for Infectious Disease"/>
            <person name="Wu L."/>
            <person name="Ma J."/>
        </authorList>
    </citation>
    <scope>NUCLEOTIDE SEQUENCE [LARGE SCALE GENOMIC DNA]</scope>
    <source>
        <strain evidence="13">KCTC 33676</strain>
    </source>
</reference>
<dbReference type="PANTHER" id="PTHR30570:SF1">
    <property type="entry name" value="PHOSPHATE-BINDING PROTEIN PSTS"/>
    <property type="match status" value="1"/>
</dbReference>
<keyword evidence="13" id="KW-1185">Reference proteome</keyword>
<comment type="subcellular location">
    <subcellularLocation>
        <location evidence="2 10">Cell membrane</location>
        <topology evidence="2 10">Lipid-anchor</topology>
    </subcellularLocation>
</comment>
<sequence>MFKGFIRKGSIILSTVVLATSLAACGGNNNGAANNTNNNSGAQSENTDVSGSITIDGSSTVYPVSQAVAEEFMAAYPDVDVTVNVSGSSNGFAKLIEGEIDIADASRKIKDKEVAGLQEKGEEAVQMPVAYDGITVVIHPENDWAKEMTVEQLKMIWEKDSKVEKWSDVDPSWPQEDIHLYGPGTASGTFEYFTEEINGEAKVSREDYQASEDDNVLVTGVTSDKYAMGYFGFAYYLENQGSLASVAIKNTGADNFVSPTLETIADGSYAPLSREVYIYPKKSVLERPEIKEFIKFYMSEEGKALVEEVGYVPLGEDLINENLKHVQ</sequence>
<dbReference type="InterPro" id="IPR050811">
    <property type="entry name" value="Phosphate_ABC_transporter"/>
</dbReference>
<keyword evidence="7 10" id="KW-0732">Signal</keyword>
<proteinExistence type="inferred from homology"/>
<dbReference type="Gene3D" id="3.40.190.10">
    <property type="entry name" value="Periplasmic binding protein-like II"/>
    <property type="match status" value="2"/>
</dbReference>
<evidence type="ECO:0000259" key="11">
    <source>
        <dbReference type="Pfam" id="PF12849"/>
    </source>
</evidence>
<protein>
    <recommendedName>
        <fullName evidence="10">Phosphate-binding protein</fullName>
    </recommendedName>
</protein>
<keyword evidence="10" id="KW-1003">Cell membrane</keyword>
<dbReference type="InterPro" id="IPR024370">
    <property type="entry name" value="PBP_domain"/>
</dbReference>
<evidence type="ECO:0000256" key="4">
    <source>
        <dbReference type="ARBA" id="ARBA00011529"/>
    </source>
</evidence>
<keyword evidence="9 10" id="KW-0449">Lipoprotein</keyword>
<evidence type="ECO:0000256" key="10">
    <source>
        <dbReference type="RuleBase" id="RU367119"/>
    </source>
</evidence>
<comment type="similarity">
    <text evidence="3 10">Belongs to the PstS family.</text>
</comment>
<feature type="chain" id="PRO_5045008239" description="Phosphate-binding protein" evidence="10">
    <location>
        <begin position="20"/>
        <end position="327"/>
    </location>
</feature>
<dbReference type="Pfam" id="PF12849">
    <property type="entry name" value="PBP_like_2"/>
    <property type="match status" value="1"/>
</dbReference>
<comment type="caution">
    <text evidence="12">The sequence shown here is derived from an EMBL/GenBank/DDBJ whole genome shotgun (WGS) entry which is preliminary data.</text>
</comment>
<dbReference type="SUPFAM" id="SSF53850">
    <property type="entry name" value="Periplasmic binding protein-like II"/>
    <property type="match status" value="1"/>
</dbReference>
<feature type="domain" description="PBP" evidence="11">
    <location>
        <begin position="43"/>
        <end position="301"/>
    </location>
</feature>
<organism evidence="12 13">
    <name type="scientific">Marinicrinis sediminis</name>
    <dbReference type="NCBI Taxonomy" id="1652465"/>
    <lineage>
        <taxon>Bacteria</taxon>
        <taxon>Bacillati</taxon>
        <taxon>Bacillota</taxon>
        <taxon>Bacilli</taxon>
        <taxon>Bacillales</taxon>
        <taxon>Paenibacillaceae</taxon>
    </lineage>
</organism>
<evidence type="ECO:0000256" key="6">
    <source>
        <dbReference type="ARBA" id="ARBA00022592"/>
    </source>
</evidence>
<accession>A0ABW5RAA8</accession>
<evidence type="ECO:0000313" key="13">
    <source>
        <dbReference type="Proteomes" id="UP001597497"/>
    </source>
</evidence>
<comment type="subunit">
    <text evidence="4 10">The complex is composed of two ATP-binding proteins (PstB), two transmembrane proteins (PstC and PstA) and a solute-binding protein (PstS).</text>
</comment>
<evidence type="ECO:0000256" key="9">
    <source>
        <dbReference type="ARBA" id="ARBA00023288"/>
    </source>
</evidence>
<comment type="function">
    <text evidence="1">Part of the ABC transporter complex PstSACB involved in phosphate import.</text>
</comment>
<keyword evidence="6 10" id="KW-0592">Phosphate transport</keyword>
<feature type="signal peptide" evidence="10">
    <location>
        <begin position="1"/>
        <end position="19"/>
    </location>
</feature>